<dbReference type="EMBL" id="VSSQ01027310">
    <property type="protein sequence ID" value="MPM76488.1"/>
    <property type="molecule type" value="Genomic_DNA"/>
</dbReference>
<protein>
    <submittedName>
        <fullName evidence="1">Uncharacterized protein</fullName>
    </submittedName>
</protein>
<evidence type="ECO:0000313" key="1">
    <source>
        <dbReference type="EMBL" id="MPM76488.1"/>
    </source>
</evidence>
<dbReference type="AlphaFoldDB" id="A0A645CHU8"/>
<reference evidence="1" key="1">
    <citation type="submission" date="2019-08" db="EMBL/GenBank/DDBJ databases">
        <authorList>
            <person name="Kucharzyk K."/>
            <person name="Murdoch R.W."/>
            <person name="Higgins S."/>
            <person name="Loffler F."/>
        </authorList>
    </citation>
    <scope>NUCLEOTIDE SEQUENCE</scope>
</reference>
<accession>A0A645CHU8</accession>
<sequence>MQAQSKTFSCGKTVVLGALYDTIEQLKWKLLSANSDAGILMAAERKSDMPFLIRVCPMQKDEVEITVELASGAFSDKDFPEQNAAFLLDALSQVIENALI</sequence>
<comment type="caution">
    <text evidence="1">The sequence shown here is derived from an EMBL/GenBank/DDBJ whole genome shotgun (WGS) entry which is preliminary data.</text>
</comment>
<organism evidence="1">
    <name type="scientific">bioreactor metagenome</name>
    <dbReference type="NCBI Taxonomy" id="1076179"/>
    <lineage>
        <taxon>unclassified sequences</taxon>
        <taxon>metagenomes</taxon>
        <taxon>ecological metagenomes</taxon>
    </lineage>
</organism>
<proteinExistence type="predicted"/>
<gene>
    <name evidence="1" type="ORF">SDC9_123486</name>
</gene>
<name>A0A645CHU8_9ZZZZ</name>